<evidence type="ECO:0000313" key="2">
    <source>
        <dbReference type="EMBL" id="PBK99964.1"/>
    </source>
</evidence>
<feature type="compositionally biased region" description="Acidic residues" evidence="1">
    <location>
        <begin position="348"/>
        <end position="359"/>
    </location>
</feature>
<dbReference type="EMBL" id="KZ293647">
    <property type="protein sequence ID" value="PBK99964.1"/>
    <property type="molecule type" value="Genomic_DNA"/>
</dbReference>
<feature type="compositionally biased region" description="Basic and acidic residues" evidence="1">
    <location>
        <begin position="159"/>
        <end position="171"/>
    </location>
</feature>
<organism evidence="2 3">
    <name type="scientific">Armillaria gallica</name>
    <name type="common">Bulbous honey fungus</name>
    <name type="synonym">Armillaria bulbosa</name>
    <dbReference type="NCBI Taxonomy" id="47427"/>
    <lineage>
        <taxon>Eukaryota</taxon>
        <taxon>Fungi</taxon>
        <taxon>Dikarya</taxon>
        <taxon>Basidiomycota</taxon>
        <taxon>Agaricomycotina</taxon>
        <taxon>Agaricomycetes</taxon>
        <taxon>Agaricomycetidae</taxon>
        <taxon>Agaricales</taxon>
        <taxon>Marasmiineae</taxon>
        <taxon>Physalacriaceae</taxon>
        <taxon>Armillaria</taxon>
    </lineage>
</organism>
<accession>A0A2H3E1E0</accession>
<feature type="compositionally biased region" description="Basic and acidic residues" evidence="1">
    <location>
        <begin position="60"/>
        <end position="90"/>
    </location>
</feature>
<feature type="region of interest" description="Disordered" evidence="1">
    <location>
        <begin position="46"/>
        <end position="234"/>
    </location>
</feature>
<evidence type="ECO:0000313" key="3">
    <source>
        <dbReference type="Proteomes" id="UP000217790"/>
    </source>
</evidence>
<proteinExistence type="predicted"/>
<keyword evidence="3" id="KW-1185">Reference proteome</keyword>
<gene>
    <name evidence="2" type="ORF">ARMGADRAFT_1026061</name>
</gene>
<feature type="compositionally biased region" description="Basic residues" evidence="1">
    <location>
        <begin position="91"/>
        <end position="100"/>
    </location>
</feature>
<feature type="region of interest" description="Disordered" evidence="1">
    <location>
        <begin position="303"/>
        <end position="359"/>
    </location>
</feature>
<evidence type="ECO:0000256" key="1">
    <source>
        <dbReference type="SAM" id="MobiDB-lite"/>
    </source>
</evidence>
<feature type="compositionally biased region" description="Acidic residues" evidence="1">
    <location>
        <begin position="328"/>
        <end position="337"/>
    </location>
</feature>
<feature type="compositionally biased region" description="Basic and acidic residues" evidence="1">
    <location>
        <begin position="185"/>
        <end position="201"/>
    </location>
</feature>
<sequence length="359" mass="39752">MSNHSKSRNNAKYKIKKTESASMALAALGGNAKRIEQLEKAAIKRKHPSTVRLDLPGTVRGEKASKLKNGEDSPSKNRLEKEVKLSDKVKAQGKKSKGKVKVAPIQETVVISDSKASPKSEKLTKAFQKNKTKAPPVQEASKIKGPSEAFQKNNTKAPPIKEVKKYRDPSKAFKKSKTKAPPIKEASKAKGLSDRKREKTKASPNEASKVNGPDIDKDPNDSIDEARSESLTVSSHASIHALQLVILTLEDSMRWTTVIEALLNVELQKLGRSSCPISTYRKGPNLVETILCHFLECEESSWGSGTLRRMEEDDDEEDSFQGCRMTKDDDEEKEEEDSSRGHTTSGVTEDDDKYDEDDD</sequence>
<reference evidence="3" key="1">
    <citation type="journal article" date="2017" name="Nat. Ecol. Evol.">
        <title>Genome expansion and lineage-specific genetic innovations in the forest pathogenic fungi Armillaria.</title>
        <authorList>
            <person name="Sipos G."/>
            <person name="Prasanna A.N."/>
            <person name="Walter M.C."/>
            <person name="O'Connor E."/>
            <person name="Balint B."/>
            <person name="Krizsan K."/>
            <person name="Kiss B."/>
            <person name="Hess J."/>
            <person name="Varga T."/>
            <person name="Slot J."/>
            <person name="Riley R."/>
            <person name="Boka B."/>
            <person name="Rigling D."/>
            <person name="Barry K."/>
            <person name="Lee J."/>
            <person name="Mihaltcheva S."/>
            <person name="LaButti K."/>
            <person name="Lipzen A."/>
            <person name="Waldron R."/>
            <person name="Moloney N.M."/>
            <person name="Sperisen C."/>
            <person name="Kredics L."/>
            <person name="Vagvoelgyi C."/>
            <person name="Patrignani A."/>
            <person name="Fitzpatrick D."/>
            <person name="Nagy I."/>
            <person name="Doyle S."/>
            <person name="Anderson J.B."/>
            <person name="Grigoriev I.V."/>
            <person name="Gueldener U."/>
            <person name="Muensterkoetter M."/>
            <person name="Nagy L.G."/>
        </authorList>
    </citation>
    <scope>NUCLEOTIDE SEQUENCE [LARGE SCALE GENOMIC DNA]</scope>
    <source>
        <strain evidence="3">Ar21-2</strain>
    </source>
</reference>
<feature type="compositionally biased region" description="Basic and acidic residues" evidence="1">
    <location>
        <begin position="214"/>
        <end position="228"/>
    </location>
</feature>
<dbReference type="InParanoid" id="A0A2H3E1E0"/>
<protein>
    <submittedName>
        <fullName evidence="2">Uncharacterized protein</fullName>
    </submittedName>
</protein>
<name>A0A2H3E1E0_ARMGA</name>
<dbReference type="Proteomes" id="UP000217790">
    <property type="component" value="Unassembled WGS sequence"/>
</dbReference>
<dbReference type="AlphaFoldDB" id="A0A2H3E1E0"/>
<dbReference type="OrthoDB" id="3051553at2759"/>